<name>A0ABV5SA09_9ACTN</name>
<comment type="caution">
    <text evidence="1">The sequence shown here is derived from an EMBL/GenBank/DDBJ whole genome shotgun (WGS) entry which is preliminary data.</text>
</comment>
<reference evidence="1 2" key="1">
    <citation type="submission" date="2024-09" db="EMBL/GenBank/DDBJ databases">
        <authorList>
            <person name="Sun Q."/>
            <person name="Mori K."/>
        </authorList>
    </citation>
    <scope>NUCLEOTIDE SEQUENCE [LARGE SCALE GENOMIC DNA]</scope>
    <source>
        <strain evidence="1 2">JCM 3143</strain>
    </source>
</reference>
<dbReference type="EMBL" id="JBHMBW010000047">
    <property type="protein sequence ID" value="MFB9628525.1"/>
    <property type="molecule type" value="Genomic_DNA"/>
</dbReference>
<organism evidence="1 2">
    <name type="scientific">Nonomuraea helvata</name>
    <dbReference type="NCBI Taxonomy" id="37484"/>
    <lineage>
        <taxon>Bacteria</taxon>
        <taxon>Bacillati</taxon>
        <taxon>Actinomycetota</taxon>
        <taxon>Actinomycetes</taxon>
        <taxon>Streptosporangiales</taxon>
        <taxon>Streptosporangiaceae</taxon>
        <taxon>Nonomuraea</taxon>
    </lineage>
</organism>
<accession>A0ABV5SA09</accession>
<proteinExistence type="predicted"/>
<sequence>MSEEVSTTSSPAATSYPFGQAFRPWTDVNVDQWILLTNPDVTATFWTLRAA</sequence>
<evidence type="ECO:0000313" key="2">
    <source>
        <dbReference type="Proteomes" id="UP001589532"/>
    </source>
</evidence>
<evidence type="ECO:0000313" key="1">
    <source>
        <dbReference type="EMBL" id="MFB9628525.1"/>
    </source>
</evidence>
<gene>
    <name evidence="1" type="ORF">ACFFSA_36065</name>
</gene>
<keyword evidence="2" id="KW-1185">Reference proteome</keyword>
<dbReference type="Proteomes" id="UP001589532">
    <property type="component" value="Unassembled WGS sequence"/>
</dbReference>
<dbReference type="RefSeq" id="WP_344988505.1">
    <property type="nucleotide sequence ID" value="NZ_BAAAXV010000002.1"/>
</dbReference>
<protein>
    <submittedName>
        <fullName evidence="1">Uncharacterized protein</fullName>
    </submittedName>
</protein>